<proteinExistence type="predicted"/>
<evidence type="ECO:0000313" key="2">
    <source>
        <dbReference type="Proteomes" id="UP001153331"/>
    </source>
</evidence>
<protein>
    <submittedName>
        <fullName evidence="1">Uncharacterized protein</fullName>
    </submittedName>
</protein>
<reference evidence="1" key="1">
    <citation type="submission" date="2022-11" db="EMBL/GenBank/DDBJ databases">
        <title>Genome Sequence of Boeremia exigua.</title>
        <authorList>
            <person name="Buettner E."/>
        </authorList>
    </citation>
    <scope>NUCLEOTIDE SEQUENCE</scope>
    <source>
        <strain evidence="1">CU02</strain>
    </source>
</reference>
<accession>A0ACC2IA43</accession>
<dbReference type="Proteomes" id="UP001153331">
    <property type="component" value="Unassembled WGS sequence"/>
</dbReference>
<sequence length="711" mass="78661">MSTTPPNSPPKSLRMAMEPPPRPSSALFDVYLRLRPSVSPSPQFLTVEERDGSHPTHITVRPLVNDNRKRAIERFAFTQVFEDDARQTDIFKGTGIVPMIEGVLGAPGYHGRDGLLATLGVTGSGKSHTILGTKSQRGLVQMTLDVLFQTCEEQLVQSFYGAPAFSSLAAADVSEANMFTASAYLDSMYGDNQSERFPSRANTPAPVTLQATFSSQSSAIRPVNATLFNFSRSTASFDSRTTKDCSFVSQGASRSNKIPRPSTLPQAPSVADIQIPADPTAEYAIVISMYEVYNDRIYDLLTGSVMKSKNPNVKRRALLFKNTEQSPERKVVAGLTKIICGSFEEAMMVLETGLMERKVAGTGSNAVSSRSHGFFCFEVKKRDAQYKGPWSSSALSIVDLAGSERARNAKTAGSTLAEAGKINESLMYLGQCMQMQADHQEGSKNVVPFRQCKLTELLFSNSFPSSTRSTQHIPPQKSIMIVTADAQGDYNATSQILRYSALAREVTVPRTPSYTATLPTGTRPGTACSGRSTPSALLDELESSAAEIARLQQELSIFALRLSEETARRKAAEQSWAAAEDHMATLEQEIRDECYLEMENAVDQERRRWQATLDNEQDNQQAHLDSKIDVVIKATKAQMRLEEPVKVFEDPDPEVRERNEELERENEMLKARVEQLEREAMGRSASPIKKMRILKTKRWVDPESRLFGLDD</sequence>
<evidence type="ECO:0000313" key="1">
    <source>
        <dbReference type="EMBL" id="KAJ8112053.1"/>
    </source>
</evidence>
<gene>
    <name evidence="1" type="ORF">OPT61_g5489</name>
</gene>
<name>A0ACC2IA43_9PLEO</name>
<comment type="caution">
    <text evidence="1">The sequence shown here is derived from an EMBL/GenBank/DDBJ whole genome shotgun (WGS) entry which is preliminary data.</text>
</comment>
<keyword evidence="2" id="KW-1185">Reference proteome</keyword>
<organism evidence="1 2">
    <name type="scientific">Boeremia exigua</name>
    <dbReference type="NCBI Taxonomy" id="749465"/>
    <lineage>
        <taxon>Eukaryota</taxon>
        <taxon>Fungi</taxon>
        <taxon>Dikarya</taxon>
        <taxon>Ascomycota</taxon>
        <taxon>Pezizomycotina</taxon>
        <taxon>Dothideomycetes</taxon>
        <taxon>Pleosporomycetidae</taxon>
        <taxon>Pleosporales</taxon>
        <taxon>Pleosporineae</taxon>
        <taxon>Didymellaceae</taxon>
        <taxon>Boeremia</taxon>
    </lineage>
</organism>
<dbReference type="EMBL" id="JAPHNI010000354">
    <property type="protein sequence ID" value="KAJ8112053.1"/>
    <property type="molecule type" value="Genomic_DNA"/>
</dbReference>